<dbReference type="GeneTree" id="ENSGT00940000160560"/>
<proteinExistence type="predicted"/>
<evidence type="ECO:0000313" key="1">
    <source>
        <dbReference type="Ensembl" id="ENSCCRP00000025451.2"/>
    </source>
</evidence>
<organism evidence="1 2">
    <name type="scientific">Cyprinus carpio carpio</name>
    <dbReference type="NCBI Taxonomy" id="630221"/>
    <lineage>
        <taxon>Eukaryota</taxon>
        <taxon>Metazoa</taxon>
        <taxon>Chordata</taxon>
        <taxon>Craniata</taxon>
        <taxon>Vertebrata</taxon>
        <taxon>Euteleostomi</taxon>
        <taxon>Actinopterygii</taxon>
        <taxon>Neopterygii</taxon>
        <taxon>Teleostei</taxon>
        <taxon>Ostariophysi</taxon>
        <taxon>Cypriniformes</taxon>
        <taxon>Cyprinidae</taxon>
        <taxon>Cyprininae</taxon>
        <taxon>Cyprinus</taxon>
    </lineage>
</organism>
<protein>
    <recommendedName>
        <fullName evidence="3">G domain-containing protein</fullName>
    </recommendedName>
</protein>
<name>A0A8C1B011_CYPCA</name>
<dbReference type="CDD" id="cd00882">
    <property type="entry name" value="Ras_like_GTPase"/>
    <property type="match status" value="1"/>
</dbReference>
<evidence type="ECO:0008006" key="3">
    <source>
        <dbReference type="Google" id="ProtNLM"/>
    </source>
</evidence>
<dbReference type="OMA" id="CYHEEID"/>
<dbReference type="PANTHER" id="PTHR14241:SF1">
    <property type="entry name" value="INTERFERON-INDUCED PROTEIN 44-RELATED"/>
    <property type="match status" value="1"/>
</dbReference>
<dbReference type="Gene3D" id="3.40.50.300">
    <property type="entry name" value="P-loop containing nucleotide triphosphate hydrolases"/>
    <property type="match status" value="1"/>
</dbReference>
<evidence type="ECO:0000313" key="2">
    <source>
        <dbReference type="Proteomes" id="UP001108240"/>
    </source>
</evidence>
<sequence length="294" mass="33439">MGGSQSTQETDFEYAKAWRDTPWGEKGHLEKTLKDFGLCDPNIKHARILVVGEIGAGKSSFINSVNSVFQGRITNEALVNKTTDTSRTFTKLYKTYYIRNGQSLMPFVLTDTMGIESENLHGIHQEDIVKAMEGCIKERYKFNPESPITPQDNSYRSNPSLQDQTYCLVFVIAADKISMAADDNIYKKVKHIKSKADELEIPQVMILTRPDEACPLVKQNIRKVYTSKKIKEKLEECSAHTGISVSHIFPVKCYHEEIDTQDDMDVLILRAFKHIVHMANDALRLKCNEKENSE</sequence>
<reference evidence="1" key="2">
    <citation type="submission" date="2025-09" db="UniProtKB">
        <authorList>
            <consortium name="Ensembl"/>
        </authorList>
    </citation>
    <scope>IDENTIFICATION</scope>
</reference>
<dbReference type="InterPro" id="IPR027417">
    <property type="entry name" value="P-loop_NTPase"/>
</dbReference>
<dbReference type="PANTHER" id="PTHR14241">
    <property type="entry name" value="INTERFERON-INDUCED PROTEIN 44"/>
    <property type="match status" value="1"/>
</dbReference>
<accession>A0A8C1PQN1</accession>
<dbReference type="Proteomes" id="UP001108240">
    <property type="component" value="Unplaced"/>
</dbReference>
<dbReference type="GO" id="GO:0006955">
    <property type="term" value="P:immune response"/>
    <property type="evidence" value="ECO:0007669"/>
    <property type="project" value="TreeGrafter"/>
</dbReference>
<dbReference type="Ensembl" id="ENSCCRT00000027608.2">
    <property type="protein sequence ID" value="ENSCCRP00000025451.2"/>
    <property type="gene ID" value="ENSCCRG00000013781.2"/>
</dbReference>
<accession>A0A8C1B011</accession>
<dbReference type="SUPFAM" id="SSF52540">
    <property type="entry name" value="P-loop containing nucleoside triphosphate hydrolases"/>
    <property type="match status" value="1"/>
</dbReference>
<dbReference type="AlphaFoldDB" id="A0A8C1B011"/>
<keyword evidence="2" id="KW-1185">Reference proteome</keyword>
<reference evidence="1" key="1">
    <citation type="submission" date="2025-08" db="UniProtKB">
        <authorList>
            <consortium name="Ensembl"/>
        </authorList>
    </citation>
    <scope>IDENTIFICATION</scope>
</reference>